<dbReference type="AlphaFoldDB" id="A0A6H1ZU13"/>
<dbReference type="InterPro" id="IPR010985">
    <property type="entry name" value="Ribbon_hlx_hlx"/>
</dbReference>
<evidence type="ECO:0000313" key="1">
    <source>
        <dbReference type="EMBL" id="QJA50807.1"/>
    </source>
</evidence>
<dbReference type="GO" id="GO:0006355">
    <property type="term" value="P:regulation of DNA-templated transcription"/>
    <property type="evidence" value="ECO:0007669"/>
    <property type="project" value="InterPro"/>
</dbReference>
<dbReference type="InterPro" id="IPR013321">
    <property type="entry name" value="Arc_rbn_hlx_hlx"/>
</dbReference>
<dbReference type="EMBL" id="MT144838">
    <property type="protein sequence ID" value="QJI00235.1"/>
    <property type="molecule type" value="Genomic_DNA"/>
</dbReference>
<evidence type="ECO:0000313" key="2">
    <source>
        <dbReference type="EMBL" id="QJI00235.1"/>
    </source>
</evidence>
<organism evidence="1">
    <name type="scientific">viral metagenome</name>
    <dbReference type="NCBI Taxonomy" id="1070528"/>
    <lineage>
        <taxon>unclassified sequences</taxon>
        <taxon>metagenomes</taxon>
        <taxon>organismal metagenomes</taxon>
    </lineage>
</organism>
<sequence length="52" mass="6208">MKMSYRLVVDSELWYKFKVACAEERISMVAKITQLITEYLDKVFSTKKKNDE</sequence>
<proteinExistence type="predicted"/>
<dbReference type="SUPFAM" id="SSF47598">
    <property type="entry name" value="Ribbon-helix-helix"/>
    <property type="match status" value="1"/>
</dbReference>
<accession>A0A6H1ZU13</accession>
<dbReference type="EMBL" id="MT144218">
    <property type="protein sequence ID" value="QJA50807.1"/>
    <property type="molecule type" value="Genomic_DNA"/>
</dbReference>
<protein>
    <submittedName>
        <fullName evidence="1">Uncharacterized protein</fullName>
    </submittedName>
</protein>
<name>A0A6H1ZU13_9ZZZZ</name>
<dbReference type="Gene3D" id="1.10.1220.10">
    <property type="entry name" value="Met repressor-like"/>
    <property type="match status" value="1"/>
</dbReference>
<gene>
    <name evidence="1" type="ORF">TM448A01898_0021</name>
    <name evidence="2" type="ORF">TM448B01885_0005</name>
</gene>
<reference evidence="1" key="1">
    <citation type="submission" date="2020-03" db="EMBL/GenBank/DDBJ databases">
        <title>The deep terrestrial virosphere.</title>
        <authorList>
            <person name="Holmfeldt K."/>
            <person name="Nilsson E."/>
            <person name="Simone D."/>
            <person name="Lopez-Fernandez M."/>
            <person name="Wu X."/>
            <person name="de Brujin I."/>
            <person name="Lundin D."/>
            <person name="Andersson A."/>
            <person name="Bertilsson S."/>
            <person name="Dopson M."/>
        </authorList>
    </citation>
    <scope>NUCLEOTIDE SEQUENCE</scope>
    <source>
        <strain evidence="1">TM448A01898</strain>
        <strain evidence="2">TM448B01885</strain>
    </source>
</reference>